<sequence length="164" mass="18387">MQESKALIMERLRREGRWDEASLFKDQTIKELRAAGKTRREAGELAWAEMARKYPPVNQANEGSDLGVLDPTEEDLPNSSPATFVGDAFWVYNSIGRATVVSASAPSAGAWALLRWAKRNEDRFFEQILPKALQLSTKLESEQESLDQEDKELGELEELLGCSV</sequence>
<keyword evidence="1" id="KW-0175">Coiled coil</keyword>
<reference evidence="3 4" key="1">
    <citation type="submission" date="2019-08" db="EMBL/GenBank/DDBJ databases">
        <title>Deep-cultivation of Planctomycetes and their phenomic and genomic characterization uncovers novel biology.</title>
        <authorList>
            <person name="Wiegand S."/>
            <person name="Jogler M."/>
            <person name="Boedeker C."/>
            <person name="Pinto D."/>
            <person name="Vollmers J."/>
            <person name="Rivas-Marin E."/>
            <person name="Kohn T."/>
            <person name="Peeters S.H."/>
            <person name="Heuer A."/>
            <person name="Rast P."/>
            <person name="Oberbeckmann S."/>
            <person name="Bunk B."/>
            <person name="Jeske O."/>
            <person name="Meyerdierks A."/>
            <person name="Storesund J.E."/>
            <person name="Kallscheuer N."/>
            <person name="Luecker S."/>
            <person name="Lage O.M."/>
            <person name="Pohl T."/>
            <person name="Merkel B.J."/>
            <person name="Hornburger P."/>
            <person name="Mueller R.-W."/>
            <person name="Bruemmer F."/>
            <person name="Labrenz M."/>
            <person name="Spormann A.M."/>
            <person name="Op den Camp H."/>
            <person name="Overmann J."/>
            <person name="Amann R."/>
            <person name="Jetten M.S.M."/>
            <person name="Mascher T."/>
            <person name="Medema M.H."/>
            <person name="Devos D.P."/>
            <person name="Kaster A.-K."/>
            <person name="Ovreas L."/>
            <person name="Rohde M."/>
            <person name="Galperin M.Y."/>
            <person name="Jogler C."/>
        </authorList>
    </citation>
    <scope>NUCLEOTIDE SEQUENCE [LARGE SCALE GENOMIC DNA]</scope>
    <source>
        <strain evidence="3 4">Pr1d</strain>
    </source>
</reference>
<name>A0A5B9QM79_9BACT</name>
<dbReference type="EMBL" id="CP042913">
    <property type="protein sequence ID" value="QEG35113.1"/>
    <property type="molecule type" value="Genomic_DNA"/>
</dbReference>
<gene>
    <name evidence="3" type="ORF">Pr1d_24040</name>
</gene>
<organism evidence="3 4">
    <name type="scientific">Bythopirellula goksoeyrii</name>
    <dbReference type="NCBI Taxonomy" id="1400387"/>
    <lineage>
        <taxon>Bacteria</taxon>
        <taxon>Pseudomonadati</taxon>
        <taxon>Planctomycetota</taxon>
        <taxon>Planctomycetia</taxon>
        <taxon>Pirellulales</taxon>
        <taxon>Lacipirellulaceae</taxon>
        <taxon>Bythopirellula</taxon>
    </lineage>
</organism>
<evidence type="ECO:0000313" key="3">
    <source>
        <dbReference type="EMBL" id="QEG35113.1"/>
    </source>
</evidence>
<dbReference type="KEGG" id="bgok:Pr1d_24040"/>
<keyword evidence="4" id="KW-1185">Reference proteome</keyword>
<dbReference type="OrthoDB" id="303591at2"/>
<dbReference type="Proteomes" id="UP000323917">
    <property type="component" value="Chromosome"/>
</dbReference>
<protein>
    <submittedName>
        <fullName evidence="3">Uncharacterized protein</fullName>
    </submittedName>
</protein>
<accession>A0A5B9QM79</accession>
<dbReference type="RefSeq" id="WP_148073664.1">
    <property type="nucleotide sequence ID" value="NZ_CP042913.1"/>
</dbReference>
<dbReference type="AlphaFoldDB" id="A0A5B9QM79"/>
<proteinExistence type="predicted"/>
<feature type="region of interest" description="Disordered" evidence="2">
    <location>
        <begin position="56"/>
        <end position="77"/>
    </location>
</feature>
<evidence type="ECO:0000256" key="2">
    <source>
        <dbReference type="SAM" id="MobiDB-lite"/>
    </source>
</evidence>
<evidence type="ECO:0000313" key="4">
    <source>
        <dbReference type="Proteomes" id="UP000323917"/>
    </source>
</evidence>
<feature type="coiled-coil region" evidence="1">
    <location>
        <begin position="132"/>
        <end position="159"/>
    </location>
</feature>
<evidence type="ECO:0000256" key="1">
    <source>
        <dbReference type="SAM" id="Coils"/>
    </source>
</evidence>